<dbReference type="EMBL" id="AVOT02002197">
    <property type="protein sequence ID" value="MBW0469479.1"/>
    <property type="molecule type" value="Genomic_DNA"/>
</dbReference>
<feature type="domain" description="Retrovirus-related Pol polyprotein from transposon TNT 1-94-like beta-barrel" evidence="3">
    <location>
        <begin position="263"/>
        <end position="339"/>
    </location>
</feature>
<dbReference type="InterPro" id="IPR039537">
    <property type="entry name" value="Retrotran_Ty1/copia-like"/>
</dbReference>
<dbReference type="SUPFAM" id="SSF53098">
    <property type="entry name" value="Ribonuclease H-like"/>
    <property type="match status" value="1"/>
</dbReference>
<dbReference type="GO" id="GO:0003676">
    <property type="term" value="F:nucleic acid binding"/>
    <property type="evidence" value="ECO:0007669"/>
    <property type="project" value="InterPro"/>
</dbReference>
<evidence type="ECO:0000259" key="3">
    <source>
        <dbReference type="Pfam" id="PF22936"/>
    </source>
</evidence>
<dbReference type="Proteomes" id="UP000765509">
    <property type="component" value="Unassembled WGS sequence"/>
</dbReference>
<dbReference type="AlphaFoldDB" id="A0A9Q3GJL6"/>
<comment type="caution">
    <text evidence="4">The sequence shown here is derived from an EMBL/GenBank/DDBJ whole genome shotgun (WGS) entry which is preliminary data.</text>
</comment>
<gene>
    <name evidence="4" type="ORF">O181_009194</name>
</gene>
<accession>A0A9Q3GJL6</accession>
<organism evidence="4 5">
    <name type="scientific">Austropuccinia psidii MF-1</name>
    <dbReference type="NCBI Taxonomy" id="1389203"/>
    <lineage>
        <taxon>Eukaryota</taxon>
        <taxon>Fungi</taxon>
        <taxon>Dikarya</taxon>
        <taxon>Basidiomycota</taxon>
        <taxon>Pucciniomycotina</taxon>
        <taxon>Pucciniomycetes</taxon>
        <taxon>Pucciniales</taxon>
        <taxon>Sphaerophragmiaceae</taxon>
        <taxon>Austropuccinia</taxon>
    </lineage>
</organism>
<keyword evidence="1" id="KW-0378">Hydrolase</keyword>
<keyword evidence="1" id="KW-0645">Protease</keyword>
<proteinExistence type="predicted"/>
<dbReference type="GO" id="GO:0008233">
    <property type="term" value="F:peptidase activity"/>
    <property type="evidence" value="ECO:0007669"/>
    <property type="project" value="UniProtKB-KW"/>
</dbReference>
<dbReference type="InterPro" id="IPR012337">
    <property type="entry name" value="RNaseH-like_sf"/>
</dbReference>
<dbReference type="GO" id="GO:0006508">
    <property type="term" value="P:proteolysis"/>
    <property type="evidence" value="ECO:0007669"/>
    <property type="project" value="UniProtKB-KW"/>
</dbReference>
<feature type="region of interest" description="Disordered" evidence="2">
    <location>
        <begin position="496"/>
        <end position="520"/>
    </location>
</feature>
<keyword evidence="5" id="KW-1185">Reference proteome</keyword>
<feature type="region of interest" description="Disordered" evidence="2">
    <location>
        <begin position="219"/>
        <end position="242"/>
    </location>
</feature>
<dbReference type="InterPro" id="IPR036397">
    <property type="entry name" value="RNaseH_sf"/>
</dbReference>
<dbReference type="Gene3D" id="3.30.420.10">
    <property type="entry name" value="Ribonuclease H-like superfamily/Ribonuclease H"/>
    <property type="match status" value="1"/>
</dbReference>
<evidence type="ECO:0000313" key="5">
    <source>
        <dbReference type="Proteomes" id="UP000765509"/>
    </source>
</evidence>
<evidence type="ECO:0000256" key="1">
    <source>
        <dbReference type="ARBA" id="ARBA00022670"/>
    </source>
</evidence>
<dbReference type="PANTHER" id="PTHR42648">
    <property type="entry name" value="TRANSPOSASE, PUTATIVE-RELATED"/>
    <property type="match status" value="1"/>
</dbReference>
<evidence type="ECO:0000256" key="2">
    <source>
        <dbReference type="SAM" id="MobiDB-lite"/>
    </source>
</evidence>
<sequence>MCFLLCSKDLLDVCEKAIGQDETPSAINWWTKLSFEAITTHTSIINCRVFLEVINAETSNKANVLWFQINKQYAFKRAKNKAHVWMNWQKANYSGNLHQYIEDTRKFFLKLESVSIKIPSEILSYIILWKLAGDPKLSQVVELLTLNEEIIEKPDQILSCLQEYANNLKTKDDCQTTVASASALVSVTNNEPHRILYYCANGKHNPKCLTHKQEKCFSENPQLRPQRQDNKRKAPNASPDPHISTVQALHTGILLKSKPQQIVVDCRATHHMFNSKDFFTSLAKDTKLPVTTGDSDSNLIAEGIGNSSVLSNNQYLKFPNSLFVPKLNCNLESLLKLFNEELIITWHENLFSLTTEGKEFLHAEIENNLMKFDYHPPTSHQTMANVNPWHERLGHVGTAVIKSMGLPPMDLPCKTFNLNKAHRLPFGDHFEPAHLPFDCFHIDLVGLISPPSISGYQYFLTIVDQATSFKIVRFLKNKSDAFHQFTITKTLMETQHNGTQKASLRRRGGVSQLPLSETRR</sequence>
<name>A0A9Q3GJL6_9BASI</name>
<dbReference type="PANTHER" id="PTHR42648:SF30">
    <property type="entry name" value="RIBONUCLEASE H-LIKE DOMAIN, GAG-PRE-INTEGRASE DOMAIN PROTEIN-RELATED"/>
    <property type="match status" value="1"/>
</dbReference>
<evidence type="ECO:0000313" key="4">
    <source>
        <dbReference type="EMBL" id="MBW0469479.1"/>
    </source>
</evidence>
<protein>
    <recommendedName>
        <fullName evidence="3">Retrovirus-related Pol polyprotein from transposon TNT 1-94-like beta-barrel domain-containing protein</fullName>
    </recommendedName>
</protein>
<reference evidence="4" key="1">
    <citation type="submission" date="2021-03" db="EMBL/GenBank/DDBJ databases">
        <title>Draft genome sequence of rust myrtle Austropuccinia psidii MF-1, a brazilian biotype.</title>
        <authorList>
            <person name="Quecine M.C."/>
            <person name="Pachon D.M.R."/>
            <person name="Bonatelli M.L."/>
            <person name="Correr F.H."/>
            <person name="Franceschini L.M."/>
            <person name="Leite T.F."/>
            <person name="Margarido G.R.A."/>
            <person name="Almeida C.A."/>
            <person name="Ferrarezi J.A."/>
            <person name="Labate C.A."/>
        </authorList>
    </citation>
    <scope>NUCLEOTIDE SEQUENCE</scope>
    <source>
        <strain evidence="4">MF-1</strain>
    </source>
</reference>
<dbReference type="Pfam" id="PF22936">
    <property type="entry name" value="Pol_BBD"/>
    <property type="match status" value="1"/>
</dbReference>
<dbReference type="InterPro" id="IPR054722">
    <property type="entry name" value="PolX-like_BBD"/>
</dbReference>